<dbReference type="GO" id="GO:0016480">
    <property type="term" value="P:negative regulation of transcription by RNA polymerase III"/>
    <property type="evidence" value="ECO:0007669"/>
    <property type="project" value="UniProtKB-UniRule"/>
</dbReference>
<sequence>MKFLEYTPLSRLNGFLNNVNLGECVLKGALEAYSCKLAGIDRKLSRSLEHQVLEYLAQSPDDHSSSPMGPLCSTASRRTLIHLILTMNHIYPDYDFSMVQAHNFSKECGLNNVKQIIENYLLEAAKMWSAENGGDNLLDSIWKAVDEVIDLADCDAYSYMPEFEGDPFIERGAIWSFNFFFYNKKLKRILSFSCHCLSKLAVDDSPTEEILSDEDTIFEGMDME</sequence>
<comment type="subcellular location">
    <subcellularLocation>
        <location evidence="1">Nucleus</location>
    </subcellularLocation>
</comment>
<dbReference type="GO" id="GO:0000994">
    <property type="term" value="F:RNA polymerase III core binding"/>
    <property type="evidence" value="ECO:0007669"/>
    <property type="project" value="TreeGrafter"/>
</dbReference>
<evidence type="ECO:0000313" key="2">
    <source>
        <dbReference type="EMBL" id="ABK22686.1"/>
    </source>
</evidence>
<proteinExistence type="evidence at transcript level"/>
<keyword evidence="1" id="KW-0804">Transcription</keyword>
<dbReference type="PIRSF" id="PIRSF037240">
    <property type="entry name" value="RNA_polIII_Trep_MAF1"/>
    <property type="match status" value="1"/>
</dbReference>
<dbReference type="GO" id="GO:0005634">
    <property type="term" value="C:nucleus"/>
    <property type="evidence" value="ECO:0007669"/>
    <property type="project" value="UniProtKB-SubCell"/>
</dbReference>
<name>A9NPX5_PICSI</name>
<accession>A9NPX5</accession>
<keyword evidence="1" id="KW-0539">Nucleus</keyword>
<comment type="similarity">
    <text evidence="1">Belongs to the MAF1 family.</text>
</comment>
<dbReference type="Pfam" id="PF09174">
    <property type="entry name" value="Maf1"/>
    <property type="match status" value="1"/>
</dbReference>
<dbReference type="PANTHER" id="PTHR22504:SF0">
    <property type="entry name" value="REPRESSOR OF RNA POLYMERASE III TRANSCRIPTION MAF1 HOMOLOG"/>
    <property type="match status" value="1"/>
</dbReference>
<keyword evidence="1" id="KW-0805">Transcription regulation</keyword>
<protein>
    <recommendedName>
        <fullName evidence="1">Repressor of RNA polymerase III transcription</fullName>
    </recommendedName>
</protein>
<dbReference type="InterPro" id="IPR015257">
    <property type="entry name" value="Maf1"/>
</dbReference>
<evidence type="ECO:0000256" key="1">
    <source>
        <dbReference type="PIRNR" id="PIRNR037240"/>
    </source>
</evidence>
<organism evidence="2">
    <name type="scientific">Picea sitchensis</name>
    <name type="common">Sitka spruce</name>
    <name type="synonym">Pinus sitchensis</name>
    <dbReference type="NCBI Taxonomy" id="3332"/>
    <lineage>
        <taxon>Eukaryota</taxon>
        <taxon>Viridiplantae</taxon>
        <taxon>Streptophyta</taxon>
        <taxon>Embryophyta</taxon>
        <taxon>Tracheophyta</taxon>
        <taxon>Spermatophyta</taxon>
        <taxon>Pinopsida</taxon>
        <taxon>Pinidae</taxon>
        <taxon>Conifers I</taxon>
        <taxon>Pinales</taxon>
        <taxon>Pinaceae</taxon>
        <taxon>Picea</taxon>
    </lineage>
</organism>
<dbReference type="InterPro" id="IPR038564">
    <property type="entry name" value="Maf1_sf"/>
</dbReference>
<dbReference type="Gene3D" id="3.40.1000.50">
    <property type="entry name" value="Repressor of RNA polymerase III transcription Maf1"/>
    <property type="match status" value="1"/>
</dbReference>
<dbReference type="EMBL" id="EF083337">
    <property type="protein sequence ID" value="ABK22686.1"/>
    <property type="molecule type" value="mRNA"/>
</dbReference>
<dbReference type="OMA" id="DKVCRKT"/>
<reference evidence="2" key="1">
    <citation type="journal article" date="2008" name="BMC Genomics">
        <title>A conifer genomics resource of 200,000 spruce (Picea spp.) ESTs and 6,464 high-quality, sequence-finished full-length cDNAs for Sitka spruce (Picea sitchensis).</title>
        <authorList>
            <person name="Ralph S.G."/>
            <person name="Chun H.J."/>
            <person name="Kolosova N."/>
            <person name="Cooper D."/>
            <person name="Oddy C."/>
            <person name="Ritland C.E."/>
            <person name="Kirkpatrick R."/>
            <person name="Moore R."/>
            <person name="Barber S."/>
            <person name="Holt R.A."/>
            <person name="Jones S.J."/>
            <person name="Marra M.A."/>
            <person name="Douglas C.J."/>
            <person name="Ritland K."/>
            <person name="Bohlmann J."/>
        </authorList>
    </citation>
    <scope>NUCLEOTIDE SEQUENCE</scope>
    <source>
        <tissue evidence="2">Bark</tissue>
    </source>
</reference>
<dbReference type="PANTHER" id="PTHR22504">
    <property type="entry name" value="REPRESSOR OF RNA POLYMERASE III TRANSCRIPTION MAF1"/>
    <property type="match status" value="1"/>
</dbReference>
<keyword evidence="1" id="KW-0678">Repressor</keyword>
<dbReference type="AlphaFoldDB" id="A9NPX5"/>
<dbReference type="FunFam" id="3.40.1000.50:FF:000003">
    <property type="entry name" value="Repressor of RNA polymerase III transcription MAF1"/>
    <property type="match status" value="1"/>
</dbReference>